<protein>
    <submittedName>
        <fullName evidence="1">Uncharacterized protein</fullName>
    </submittedName>
</protein>
<name>A0AA86SA41_9FABA</name>
<evidence type="ECO:0000313" key="1">
    <source>
        <dbReference type="EMBL" id="CAJ1949072.1"/>
    </source>
</evidence>
<organism evidence="1 2">
    <name type="scientific">Sphenostylis stenocarpa</name>
    <dbReference type="NCBI Taxonomy" id="92480"/>
    <lineage>
        <taxon>Eukaryota</taxon>
        <taxon>Viridiplantae</taxon>
        <taxon>Streptophyta</taxon>
        <taxon>Embryophyta</taxon>
        <taxon>Tracheophyta</taxon>
        <taxon>Spermatophyta</taxon>
        <taxon>Magnoliopsida</taxon>
        <taxon>eudicotyledons</taxon>
        <taxon>Gunneridae</taxon>
        <taxon>Pentapetalae</taxon>
        <taxon>rosids</taxon>
        <taxon>fabids</taxon>
        <taxon>Fabales</taxon>
        <taxon>Fabaceae</taxon>
        <taxon>Papilionoideae</taxon>
        <taxon>50 kb inversion clade</taxon>
        <taxon>NPAAA clade</taxon>
        <taxon>indigoferoid/millettioid clade</taxon>
        <taxon>Phaseoleae</taxon>
        <taxon>Sphenostylis</taxon>
    </lineage>
</organism>
<reference evidence="1" key="1">
    <citation type="submission" date="2023-10" db="EMBL/GenBank/DDBJ databases">
        <authorList>
            <person name="Domelevo Entfellner J.-B."/>
        </authorList>
    </citation>
    <scope>NUCLEOTIDE SEQUENCE</scope>
</reference>
<proteinExistence type="predicted"/>
<accession>A0AA86SA41</accession>
<dbReference type="Proteomes" id="UP001189624">
    <property type="component" value="Chromosome 4"/>
</dbReference>
<gene>
    <name evidence="1" type="ORF">AYBTSS11_LOCUS13538</name>
</gene>
<dbReference type="Gramene" id="rna-AYBTSS11_LOCUS13538">
    <property type="protein sequence ID" value="CAJ1949072.1"/>
    <property type="gene ID" value="gene-AYBTSS11_LOCUS13538"/>
</dbReference>
<dbReference type="EMBL" id="OY731401">
    <property type="protein sequence ID" value="CAJ1949072.1"/>
    <property type="molecule type" value="Genomic_DNA"/>
</dbReference>
<keyword evidence="2" id="KW-1185">Reference proteome</keyword>
<evidence type="ECO:0000313" key="2">
    <source>
        <dbReference type="Proteomes" id="UP001189624"/>
    </source>
</evidence>
<sequence length="123" mass="13659">MALQENIISSKNKTSCAVTKKFWHLTMASLRYLFVNPKTLPFIGALVVSYKYVEIAVVSVLMDYLRDSSTNGENQQIDAIVTNLQDGLSSLFLVIVSLVSEAYTGYYAMITFCTAASIQILED</sequence>
<dbReference type="AlphaFoldDB" id="A0AA86SA41"/>